<evidence type="ECO:0000259" key="13">
    <source>
        <dbReference type="Pfam" id="PF04452"/>
    </source>
</evidence>
<dbReference type="InterPro" id="IPR046886">
    <property type="entry name" value="RsmE_MTase_dom"/>
</dbReference>
<dbReference type="InterPro" id="IPR029026">
    <property type="entry name" value="tRNA_m1G_MTases_N"/>
</dbReference>
<name>A0A1G7B7X8_9PROT</name>
<comment type="function">
    <text evidence="10 12">Specifically methylates the N3 position of the uracil ring of uridine 1498 (m3U1498) in 16S rRNA. Acts on the fully assembled 30S ribosomal subunit.</text>
</comment>
<evidence type="ECO:0000256" key="5">
    <source>
        <dbReference type="ARBA" id="ARBA00022490"/>
    </source>
</evidence>
<dbReference type="STRING" id="637679.GCA_001550055_03561"/>
<dbReference type="GO" id="GO:0005737">
    <property type="term" value="C:cytoplasm"/>
    <property type="evidence" value="ECO:0007669"/>
    <property type="project" value="UniProtKB-SubCell"/>
</dbReference>
<accession>A0A1G7B7X8</accession>
<evidence type="ECO:0000256" key="3">
    <source>
        <dbReference type="ARBA" id="ARBA00012328"/>
    </source>
</evidence>
<organism evidence="15 16">
    <name type="scientific">Kordiimonas lacus</name>
    <dbReference type="NCBI Taxonomy" id="637679"/>
    <lineage>
        <taxon>Bacteria</taxon>
        <taxon>Pseudomonadati</taxon>
        <taxon>Pseudomonadota</taxon>
        <taxon>Alphaproteobacteria</taxon>
        <taxon>Kordiimonadales</taxon>
        <taxon>Kordiimonadaceae</taxon>
        <taxon>Kordiimonas</taxon>
    </lineage>
</organism>
<proteinExistence type="inferred from homology"/>
<evidence type="ECO:0000259" key="14">
    <source>
        <dbReference type="Pfam" id="PF20260"/>
    </source>
</evidence>
<dbReference type="SUPFAM" id="SSF88697">
    <property type="entry name" value="PUA domain-like"/>
    <property type="match status" value="1"/>
</dbReference>
<dbReference type="Gene3D" id="3.40.1280.10">
    <property type="match status" value="1"/>
</dbReference>
<evidence type="ECO:0000256" key="8">
    <source>
        <dbReference type="ARBA" id="ARBA00022679"/>
    </source>
</evidence>
<evidence type="ECO:0000313" key="16">
    <source>
        <dbReference type="Proteomes" id="UP000183685"/>
    </source>
</evidence>
<dbReference type="Gene3D" id="2.40.240.20">
    <property type="entry name" value="Hypothetical PUA domain-like, domain 1"/>
    <property type="match status" value="1"/>
</dbReference>
<evidence type="ECO:0000256" key="2">
    <source>
        <dbReference type="ARBA" id="ARBA00005528"/>
    </source>
</evidence>
<dbReference type="InterPro" id="IPR015947">
    <property type="entry name" value="PUA-like_sf"/>
</dbReference>
<dbReference type="EC" id="2.1.1.193" evidence="3 12"/>
<dbReference type="SUPFAM" id="SSF75217">
    <property type="entry name" value="alpha/beta knot"/>
    <property type="match status" value="1"/>
</dbReference>
<dbReference type="NCBIfam" id="TIGR00046">
    <property type="entry name" value="RsmE family RNA methyltransferase"/>
    <property type="match status" value="1"/>
</dbReference>
<keyword evidence="6 12" id="KW-0698">rRNA processing</keyword>
<keyword evidence="8 12" id="KW-0808">Transferase</keyword>
<keyword evidence="5 12" id="KW-0963">Cytoplasm</keyword>
<evidence type="ECO:0000256" key="11">
    <source>
        <dbReference type="ARBA" id="ARBA00047944"/>
    </source>
</evidence>
<evidence type="ECO:0000256" key="9">
    <source>
        <dbReference type="ARBA" id="ARBA00022691"/>
    </source>
</evidence>
<dbReference type="InterPro" id="IPR006700">
    <property type="entry name" value="RsmE"/>
</dbReference>
<dbReference type="InterPro" id="IPR029028">
    <property type="entry name" value="Alpha/beta_knot_MTases"/>
</dbReference>
<dbReference type="Pfam" id="PF04452">
    <property type="entry name" value="Methyltrans_RNA"/>
    <property type="match status" value="1"/>
</dbReference>
<dbReference type="GO" id="GO:0070475">
    <property type="term" value="P:rRNA base methylation"/>
    <property type="evidence" value="ECO:0007669"/>
    <property type="project" value="TreeGrafter"/>
</dbReference>
<sequence>MSKKIQHRLYVDAALPGDGSLTLGPDQSHYLANVMRARTGDQVALFNGRDGEWASEIAAVQKKAVTLRLESRIREQRTEPDLWLAFAPIKKARLDFMAQKATELGVSHMVPMLTRRTIVDRVKTDRLFANAVEAAEQCERLNVPTIGEPVKLEKLIADWPMDRKIMFCDEDLTGTPAHVALQAADNKSNPRPWGILIGPEGGFDDHERALIRSHPNTVVVALGPRVLRADTAAMSAISLWQSALGDW</sequence>
<evidence type="ECO:0000256" key="6">
    <source>
        <dbReference type="ARBA" id="ARBA00022552"/>
    </source>
</evidence>
<comment type="subcellular location">
    <subcellularLocation>
        <location evidence="1 12">Cytoplasm</location>
    </subcellularLocation>
</comment>
<keyword evidence="7 12" id="KW-0489">Methyltransferase</keyword>
<evidence type="ECO:0000256" key="1">
    <source>
        <dbReference type="ARBA" id="ARBA00004496"/>
    </source>
</evidence>
<dbReference type="CDD" id="cd18084">
    <property type="entry name" value="RsmE-like"/>
    <property type="match status" value="1"/>
</dbReference>
<evidence type="ECO:0000256" key="12">
    <source>
        <dbReference type="PIRNR" id="PIRNR015601"/>
    </source>
</evidence>
<dbReference type="InterPro" id="IPR046887">
    <property type="entry name" value="RsmE_PUA-like"/>
</dbReference>
<dbReference type="NCBIfam" id="NF008694">
    <property type="entry name" value="PRK11713.3-2"/>
    <property type="match status" value="1"/>
</dbReference>
<evidence type="ECO:0000313" key="15">
    <source>
        <dbReference type="EMBL" id="SDE22940.1"/>
    </source>
</evidence>
<dbReference type="GO" id="GO:0070042">
    <property type="term" value="F:rRNA (uridine-N3-)-methyltransferase activity"/>
    <property type="evidence" value="ECO:0007669"/>
    <property type="project" value="TreeGrafter"/>
</dbReference>
<dbReference type="PIRSF" id="PIRSF015601">
    <property type="entry name" value="MTase_slr0722"/>
    <property type="match status" value="1"/>
</dbReference>
<dbReference type="Pfam" id="PF20260">
    <property type="entry name" value="PUA_4"/>
    <property type="match status" value="1"/>
</dbReference>
<dbReference type="RefSeq" id="WP_068307464.1">
    <property type="nucleotide sequence ID" value="NZ_FNAK01000005.1"/>
</dbReference>
<evidence type="ECO:0000256" key="10">
    <source>
        <dbReference type="ARBA" id="ARBA00025699"/>
    </source>
</evidence>
<dbReference type="EMBL" id="FNAK01000005">
    <property type="protein sequence ID" value="SDE22940.1"/>
    <property type="molecule type" value="Genomic_DNA"/>
</dbReference>
<keyword evidence="9 12" id="KW-0949">S-adenosyl-L-methionine</keyword>
<gene>
    <name evidence="15" type="ORF">SAMN04488071_2396</name>
</gene>
<keyword evidence="16" id="KW-1185">Reference proteome</keyword>
<evidence type="ECO:0000256" key="7">
    <source>
        <dbReference type="ARBA" id="ARBA00022603"/>
    </source>
</evidence>
<dbReference type="AlphaFoldDB" id="A0A1G7B7X8"/>
<dbReference type="NCBIfam" id="NF008696">
    <property type="entry name" value="PRK11713.3-5"/>
    <property type="match status" value="1"/>
</dbReference>
<dbReference type="PANTHER" id="PTHR30027:SF3">
    <property type="entry name" value="16S RRNA (URACIL(1498)-N(3))-METHYLTRANSFERASE"/>
    <property type="match status" value="1"/>
</dbReference>
<comment type="similarity">
    <text evidence="2 12">Belongs to the RNA methyltransferase RsmE family.</text>
</comment>
<reference evidence="15 16" key="1">
    <citation type="submission" date="2016-10" db="EMBL/GenBank/DDBJ databases">
        <authorList>
            <person name="de Groot N.N."/>
        </authorList>
    </citation>
    <scope>NUCLEOTIDE SEQUENCE [LARGE SCALE GENOMIC DNA]</scope>
    <source>
        <strain evidence="15 16">CGMCC 1.9109</strain>
    </source>
</reference>
<feature type="domain" description="Ribosomal RNA small subunit methyltransferase E PUA-like" evidence="14">
    <location>
        <begin position="25"/>
        <end position="69"/>
    </location>
</feature>
<dbReference type="Proteomes" id="UP000183685">
    <property type="component" value="Unassembled WGS sequence"/>
</dbReference>
<protein>
    <recommendedName>
        <fullName evidence="4 12">Ribosomal RNA small subunit methyltransferase E</fullName>
        <ecNumber evidence="3 12">2.1.1.193</ecNumber>
    </recommendedName>
</protein>
<dbReference type="OrthoDB" id="9815641at2"/>
<feature type="domain" description="Ribosomal RNA small subunit methyltransferase E methyltransferase" evidence="13">
    <location>
        <begin position="80"/>
        <end position="241"/>
    </location>
</feature>
<comment type="catalytic activity">
    <reaction evidence="11 12">
        <text>uridine(1498) in 16S rRNA + S-adenosyl-L-methionine = N(3)-methyluridine(1498) in 16S rRNA + S-adenosyl-L-homocysteine + H(+)</text>
        <dbReference type="Rhea" id="RHEA:42920"/>
        <dbReference type="Rhea" id="RHEA-COMP:10283"/>
        <dbReference type="Rhea" id="RHEA-COMP:10284"/>
        <dbReference type="ChEBI" id="CHEBI:15378"/>
        <dbReference type="ChEBI" id="CHEBI:57856"/>
        <dbReference type="ChEBI" id="CHEBI:59789"/>
        <dbReference type="ChEBI" id="CHEBI:65315"/>
        <dbReference type="ChEBI" id="CHEBI:74502"/>
        <dbReference type="EC" id="2.1.1.193"/>
    </reaction>
</comment>
<dbReference type="PANTHER" id="PTHR30027">
    <property type="entry name" value="RIBOSOMAL RNA SMALL SUBUNIT METHYLTRANSFERASE E"/>
    <property type="match status" value="1"/>
</dbReference>
<evidence type="ECO:0000256" key="4">
    <source>
        <dbReference type="ARBA" id="ARBA00013673"/>
    </source>
</evidence>